<dbReference type="Proteomes" id="UP000269721">
    <property type="component" value="Unassembled WGS sequence"/>
</dbReference>
<protein>
    <submittedName>
        <fullName evidence="2">Uncharacterized protein</fullName>
    </submittedName>
</protein>
<dbReference type="EMBL" id="ML000173">
    <property type="protein sequence ID" value="RKO84374.1"/>
    <property type="molecule type" value="Genomic_DNA"/>
</dbReference>
<dbReference type="AlphaFoldDB" id="A0A4P9VXD7"/>
<accession>A0A4P9VXD7</accession>
<feature type="signal peptide" evidence="1">
    <location>
        <begin position="1"/>
        <end position="15"/>
    </location>
</feature>
<keyword evidence="1" id="KW-0732">Signal</keyword>
<name>A0A4P9VXD7_9FUNG</name>
<organism evidence="2 3">
    <name type="scientific">Blyttiomyces helicus</name>
    <dbReference type="NCBI Taxonomy" id="388810"/>
    <lineage>
        <taxon>Eukaryota</taxon>
        <taxon>Fungi</taxon>
        <taxon>Fungi incertae sedis</taxon>
        <taxon>Chytridiomycota</taxon>
        <taxon>Chytridiomycota incertae sedis</taxon>
        <taxon>Chytridiomycetes</taxon>
        <taxon>Chytridiomycetes incertae sedis</taxon>
        <taxon>Blyttiomyces</taxon>
    </lineage>
</organism>
<evidence type="ECO:0000256" key="1">
    <source>
        <dbReference type="SAM" id="SignalP"/>
    </source>
</evidence>
<gene>
    <name evidence="2" type="ORF">BDK51DRAFT_33024</name>
</gene>
<evidence type="ECO:0000313" key="2">
    <source>
        <dbReference type="EMBL" id="RKO84374.1"/>
    </source>
</evidence>
<feature type="chain" id="PRO_5020189587" evidence="1">
    <location>
        <begin position="16"/>
        <end position="146"/>
    </location>
</feature>
<keyword evidence="3" id="KW-1185">Reference proteome</keyword>
<evidence type="ECO:0000313" key="3">
    <source>
        <dbReference type="Proteomes" id="UP000269721"/>
    </source>
</evidence>
<proteinExistence type="predicted"/>
<dbReference type="OrthoDB" id="2099471at2759"/>
<reference evidence="3" key="1">
    <citation type="journal article" date="2018" name="Nat. Microbiol.">
        <title>Leveraging single-cell genomics to expand the fungal tree of life.</title>
        <authorList>
            <person name="Ahrendt S.R."/>
            <person name="Quandt C.A."/>
            <person name="Ciobanu D."/>
            <person name="Clum A."/>
            <person name="Salamov A."/>
            <person name="Andreopoulos B."/>
            <person name="Cheng J.F."/>
            <person name="Woyke T."/>
            <person name="Pelin A."/>
            <person name="Henrissat B."/>
            <person name="Reynolds N.K."/>
            <person name="Benny G.L."/>
            <person name="Smith M.E."/>
            <person name="James T.Y."/>
            <person name="Grigoriev I.V."/>
        </authorList>
    </citation>
    <scope>NUCLEOTIDE SEQUENCE [LARGE SCALE GENOMIC DNA]</scope>
</reference>
<sequence>MLAPILLTLFAAAAASPTPAAINPADRQQQIDYMTGILHVTADPTWSTMSDSNLANAFQQLLLSKSNAVAGNLKTTITRRVAQSTDEVSQEVHDDLALHAYYMSAAYCLAPVVETWTCGSRCEGPTSGTKVWKYFDRNFLSQDVVG</sequence>
<feature type="non-terminal residue" evidence="2">
    <location>
        <position position="146"/>
    </location>
</feature>